<proteinExistence type="predicted"/>
<feature type="chain" id="PRO_5002183424" description="EF-hand domain-containing protein" evidence="1">
    <location>
        <begin position="20"/>
        <end position="80"/>
    </location>
</feature>
<evidence type="ECO:0000256" key="1">
    <source>
        <dbReference type="SAM" id="SignalP"/>
    </source>
</evidence>
<feature type="signal peptide" evidence="1">
    <location>
        <begin position="1"/>
        <end position="19"/>
    </location>
</feature>
<dbReference type="InterPro" id="IPR002048">
    <property type="entry name" value="EF_hand_dom"/>
</dbReference>
<organism evidence="3 4">
    <name type="scientific">Gynuella sunshinyii YC6258</name>
    <dbReference type="NCBI Taxonomy" id="1445510"/>
    <lineage>
        <taxon>Bacteria</taxon>
        <taxon>Pseudomonadati</taxon>
        <taxon>Pseudomonadota</taxon>
        <taxon>Gammaproteobacteria</taxon>
        <taxon>Oceanospirillales</taxon>
        <taxon>Saccharospirillaceae</taxon>
        <taxon>Gynuella</taxon>
    </lineage>
</organism>
<evidence type="ECO:0000313" key="3">
    <source>
        <dbReference type="EMBL" id="AJQ93518.1"/>
    </source>
</evidence>
<dbReference type="RefSeq" id="WP_044616276.1">
    <property type="nucleotide sequence ID" value="NZ_CP007142.1"/>
</dbReference>
<dbReference type="KEGG" id="gsn:YC6258_01470"/>
<evidence type="ECO:0000313" key="4">
    <source>
        <dbReference type="Proteomes" id="UP000032266"/>
    </source>
</evidence>
<keyword evidence="4" id="KW-1185">Reference proteome</keyword>
<name>A0A0C5VJD9_9GAMM</name>
<sequence>MKKVLLLSSLMLAATTSFAFDQVASASVTFKSIDMNADGFISSEEAVSYDALVSQFNTLDTDQDGMLSEGEFSQFGETTN</sequence>
<protein>
    <recommendedName>
        <fullName evidence="2">EF-hand domain-containing protein</fullName>
    </recommendedName>
</protein>
<dbReference type="AlphaFoldDB" id="A0A0C5VJD9"/>
<dbReference type="PROSITE" id="PS00018">
    <property type="entry name" value="EF_HAND_1"/>
    <property type="match status" value="1"/>
</dbReference>
<dbReference type="PROSITE" id="PS50222">
    <property type="entry name" value="EF_HAND_2"/>
    <property type="match status" value="1"/>
</dbReference>
<dbReference type="STRING" id="1445510.YC6258_01470"/>
<dbReference type="EMBL" id="CP007142">
    <property type="protein sequence ID" value="AJQ93518.1"/>
    <property type="molecule type" value="Genomic_DNA"/>
</dbReference>
<dbReference type="Pfam" id="PF13202">
    <property type="entry name" value="EF-hand_5"/>
    <property type="match status" value="2"/>
</dbReference>
<dbReference type="HOGENOM" id="CLU_2584815_0_0_6"/>
<reference evidence="3 4" key="1">
    <citation type="submission" date="2014-01" db="EMBL/GenBank/DDBJ databases">
        <title>Full genme sequencing of cellulolytic bacterium Gynuella sunshinyii YC6258T gen. nov., sp. nov.</title>
        <authorList>
            <person name="Khan H."/>
            <person name="Chung E.J."/>
            <person name="Chung Y.R."/>
        </authorList>
    </citation>
    <scope>NUCLEOTIDE SEQUENCE [LARGE SCALE GENOMIC DNA]</scope>
    <source>
        <strain evidence="3 4">YC6258</strain>
    </source>
</reference>
<dbReference type="SUPFAM" id="SSF47473">
    <property type="entry name" value="EF-hand"/>
    <property type="match status" value="1"/>
</dbReference>
<dbReference type="InterPro" id="IPR018247">
    <property type="entry name" value="EF_Hand_1_Ca_BS"/>
</dbReference>
<dbReference type="InterPro" id="IPR011992">
    <property type="entry name" value="EF-hand-dom_pair"/>
</dbReference>
<gene>
    <name evidence="3" type="ORF">YC6258_01470</name>
</gene>
<dbReference type="GO" id="GO:0005509">
    <property type="term" value="F:calcium ion binding"/>
    <property type="evidence" value="ECO:0007669"/>
    <property type="project" value="InterPro"/>
</dbReference>
<dbReference type="Proteomes" id="UP000032266">
    <property type="component" value="Chromosome"/>
</dbReference>
<feature type="domain" description="EF-hand" evidence="2">
    <location>
        <begin position="47"/>
        <end position="80"/>
    </location>
</feature>
<accession>A0A0C5VJD9</accession>
<keyword evidence="1" id="KW-0732">Signal</keyword>
<evidence type="ECO:0000259" key="2">
    <source>
        <dbReference type="PROSITE" id="PS50222"/>
    </source>
</evidence>
<dbReference type="Gene3D" id="1.10.238.10">
    <property type="entry name" value="EF-hand"/>
    <property type="match status" value="1"/>
</dbReference>